<evidence type="ECO:0000313" key="3">
    <source>
        <dbReference type="Proteomes" id="UP001295740"/>
    </source>
</evidence>
<dbReference type="EMBL" id="CAUWAG010000013">
    <property type="protein sequence ID" value="CAJ2510271.1"/>
    <property type="molecule type" value="Genomic_DNA"/>
</dbReference>
<dbReference type="AlphaFoldDB" id="A0AAI8VSG3"/>
<sequence length="272" mass="31090">MAGGGTKRSRDTELSWDDFEESTTKRQRHLGPSPSQMLQEAPPAYHQRPGTVDRLTDQNYIAWLKSIDFRPPNGMQAWMQGNGSVTEYTLFTRDNGERCFIQMMRDHVFIWAYRSQVVELEFLGVGVHTERQKRLPKYAVVLGHVYIRQPYADGQPERVLRTNYSVVMDVTKPTKSLWMIYNYGYGESFAENLEFFKGNAPFDMARIADSLEDFVEDESIGEGLSRCPPYLDGSRVIEIVQASANFVVPIFTTPNLDSLLKAIEDGWGTMSF</sequence>
<dbReference type="Proteomes" id="UP001295740">
    <property type="component" value="Unassembled WGS sequence"/>
</dbReference>
<gene>
    <name evidence="2" type="ORF">KHLLAP_LOCUS10739</name>
</gene>
<protein>
    <submittedName>
        <fullName evidence="2">Uu.00g061710.m01.CDS01</fullName>
    </submittedName>
</protein>
<keyword evidence="3" id="KW-1185">Reference proteome</keyword>
<evidence type="ECO:0000256" key="1">
    <source>
        <dbReference type="SAM" id="MobiDB-lite"/>
    </source>
</evidence>
<comment type="caution">
    <text evidence="2">The sequence shown here is derived from an EMBL/GenBank/DDBJ whole genome shotgun (WGS) entry which is preliminary data.</text>
</comment>
<proteinExistence type="predicted"/>
<evidence type="ECO:0000313" key="2">
    <source>
        <dbReference type="EMBL" id="CAJ2510271.1"/>
    </source>
</evidence>
<feature type="region of interest" description="Disordered" evidence="1">
    <location>
        <begin position="1"/>
        <end position="51"/>
    </location>
</feature>
<accession>A0AAI8VSG3</accession>
<organism evidence="2 3">
    <name type="scientific">Anthostomella pinea</name>
    <dbReference type="NCBI Taxonomy" id="933095"/>
    <lineage>
        <taxon>Eukaryota</taxon>
        <taxon>Fungi</taxon>
        <taxon>Dikarya</taxon>
        <taxon>Ascomycota</taxon>
        <taxon>Pezizomycotina</taxon>
        <taxon>Sordariomycetes</taxon>
        <taxon>Xylariomycetidae</taxon>
        <taxon>Xylariales</taxon>
        <taxon>Xylariaceae</taxon>
        <taxon>Anthostomella</taxon>
    </lineage>
</organism>
<name>A0AAI8VSG3_9PEZI</name>
<reference evidence="2" key="1">
    <citation type="submission" date="2023-10" db="EMBL/GenBank/DDBJ databases">
        <authorList>
            <person name="Hackl T."/>
        </authorList>
    </citation>
    <scope>NUCLEOTIDE SEQUENCE</scope>
</reference>